<feature type="domain" description="CsbD-like" evidence="3">
    <location>
        <begin position="4"/>
        <end position="56"/>
    </location>
</feature>
<dbReference type="SUPFAM" id="SSF69047">
    <property type="entry name" value="Hypothetical protein YjbJ"/>
    <property type="match status" value="1"/>
</dbReference>
<comment type="similarity">
    <text evidence="1">Belongs to the UPF0337 (CsbD) family.</text>
</comment>
<keyword evidence="5" id="KW-1185">Reference proteome</keyword>
<feature type="region of interest" description="Disordered" evidence="2">
    <location>
        <begin position="1"/>
        <end position="22"/>
    </location>
</feature>
<sequence length="58" mass="6201">MNKDQIKGRVEEAKGQAKQTAGKVVGNEELEVKGRAQKAGGKLQAGYGDLKKDIKDST</sequence>
<dbReference type="InterPro" id="IPR008462">
    <property type="entry name" value="CsbD"/>
</dbReference>
<dbReference type="AlphaFoldDB" id="A0A0G3G6Z0"/>
<feature type="compositionally biased region" description="Basic and acidic residues" evidence="2">
    <location>
        <begin position="1"/>
        <end position="15"/>
    </location>
</feature>
<dbReference type="Gene3D" id="1.10.1470.10">
    <property type="entry name" value="YjbJ"/>
    <property type="match status" value="1"/>
</dbReference>
<reference evidence="4 5" key="1">
    <citation type="submission" date="2015-04" db="EMBL/GenBank/DDBJ databases">
        <title>Complete Sequence for the Genome of the Thioalkalivibrio versutus D301.</title>
        <authorList>
            <person name="Mu T."/>
            <person name="Zhou J."/>
            <person name="Xu X."/>
        </authorList>
    </citation>
    <scope>NUCLEOTIDE SEQUENCE [LARGE SCALE GENOMIC DNA]</scope>
    <source>
        <strain evidence="4 5">D301</strain>
    </source>
</reference>
<evidence type="ECO:0000256" key="2">
    <source>
        <dbReference type="SAM" id="MobiDB-lite"/>
    </source>
</evidence>
<organism evidence="4 5">
    <name type="scientific">Thioalkalivibrio versutus</name>
    <dbReference type="NCBI Taxonomy" id="106634"/>
    <lineage>
        <taxon>Bacteria</taxon>
        <taxon>Pseudomonadati</taxon>
        <taxon>Pseudomonadota</taxon>
        <taxon>Gammaproteobacteria</taxon>
        <taxon>Chromatiales</taxon>
        <taxon>Ectothiorhodospiraceae</taxon>
        <taxon>Thioalkalivibrio</taxon>
    </lineage>
</organism>
<dbReference type="Pfam" id="PF05532">
    <property type="entry name" value="CsbD"/>
    <property type="match status" value="1"/>
</dbReference>
<evidence type="ECO:0000259" key="3">
    <source>
        <dbReference type="Pfam" id="PF05532"/>
    </source>
</evidence>
<proteinExistence type="inferred from homology"/>
<evidence type="ECO:0000313" key="4">
    <source>
        <dbReference type="EMBL" id="AKJ95252.1"/>
    </source>
</evidence>
<dbReference type="RefSeq" id="WP_047251264.1">
    <property type="nucleotide sequence ID" value="NZ_CP011367.1"/>
</dbReference>
<dbReference type="STRING" id="106634.TVD_07720"/>
<dbReference type="PATRIC" id="fig|106634.4.peg.1575"/>
<name>A0A0G3G6Z0_9GAMM</name>
<dbReference type="EMBL" id="CP011367">
    <property type="protein sequence ID" value="AKJ95252.1"/>
    <property type="molecule type" value="Genomic_DNA"/>
</dbReference>
<dbReference type="KEGG" id="tvr:TVD_07720"/>
<dbReference type="InterPro" id="IPR036629">
    <property type="entry name" value="YjbJ_sf"/>
</dbReference>
<evidence type="ECO:0000313" key="5">
    <source>
        <dbReference type="Proteomes" id="UP000064201"/>
    </source>
</evidence>
<gene>
    <name evidence="4" type="ORF">TVD_07720</name>
</gene>
<accession>A0A0G3G6Z0</accession>
<dbReference type="OrthoDB" id="8564562at2"/>
<dbReference type="Proteomes" id="UP000064201">
    <property type="component" value="Chromosome"/>
</dbReference>
<evidence type="ECO:0000256" key="1">
    <source>
        <dbReference type="ARBA" id="ARBA00009129"/>
    </source>
</evidence>
<protein>
    <submittedName>
        <fullName evidence="4">General stress protein CsbD</fullName>
    </submittedName>
</protein>